<evidence type="ECO:0000313" key="1">
    <source>
        <dbReference type="EMBL" id="ALA45274.1"/>
    </source>
</evidence>
<proteinExistence type="predicted"/>
<keyword evidence="2" id="KW-1185">Reference proteome</keyword>
<dbReference type="Proteomes" id="UP000225536">
    <property type="component" value="Segment"/>
</dbReference>
<dbReference type="EMBL" id="KT321315">
    <property type="protein sequence ID" value="ALA45274.1"/>
    <property type="molecule type" value="Genomic_DNA"/>
</dbReference>
<sequence length="53" mass="6232">MKHIFNTYLNIEFKTDGVNVWWWSSNLGCWFPEFTVTASSLERSITDGRSFVL</sequence>
<accession>A0A0K2FH54</accession>
<reference evidence="1 2" key="1">
    <citation type="submission" date="2015-07" db="EMBL/GenBank/DDBJ databases">
        <title>Enterobacter aerogenes phage phiEap-3.</title>
        <authorList>
            <person name="Zhao X."/>
        </authorList>
    </citation>
    <scope>NUCLEOTIDE SEQUENCE [LARGE SCALE GENOMIC DNA]</scope>
</reference>
<gene>
    <name evidence="1" type="ORF">ADS69_00169</name>
</gene>
<protein>
    <submittedName>
        <fullName evidence="1">Uncharacterized protein</fullName>
    </submittedName>
</protein>
<organism evidence="1 2">
    <name type="scientific">Enterobacter phage phiEap-3</name>
    <dbReference type="NCBI Taxonomy" id="1682394"/>
    <lineage>
        <taxon>Viruses</taxon>
        <taxon>Duplodnaviria</taxon>
        <taxon>Heunggongvirae</taxon>
        <taxon>Uroviricota</taxon>
        <taxon>Caudoviricetes</taxon>
        <taxon>Pantevenvirales</taxon>
        <taxon>Straboviridae</taxon>
        <taxon>Slopekvirus</taxon>
        <taxon>Slopekvirus eap3</taxon>
    </lineage>
</organism>
<evidence type="ECO:0000313" key="2">
    <source>
        <dbReference type="Proteomes" id="UP000225536"/>
    </source>
</evidence>
<name>A0A0K2FH54_9CAUD</name>